<keyword evidence="2" id="KW-1185">Reference proteome</keyword>
<accession>A0ABN4I084</accession>
<protein>
    <submittedName>
        <fullName evidence="1">Uncharacterized protein</fullName>
    </submittedName>
</protein>
<organism evidence="1 2">
    <name type="scientific">Herbaspirillum hiltneri N3</name>
    <dbReference type="NCBI Taxonomy" id="1262470"/>
    <lineage>
        <taxon>Bacteria</taxon>
        <taxon>Pseudomonadati</taxon>
        <taxon>Pseudomonadota</taxon>
        <taxon>Betaproteobacteria</taxon>
        <taxon>Burkholderiales</taxon>
        <taxon>Oxalobacteraceae</taxon>
        <taxon>Herbaspirillum</taxon>
    </lineage>
</organism>
<name>A0ABN4I084_9BURK</name>
<sequence>MFASAKGRSPTITNAPFSGVLLSAQAKASETQAVAPSPDAAAVAALSAALSQFGISVPPALRITTGANGLELSGDNRNAKFQAMLQANPALETTLNGMIGQQDMARKNALKDVVRDFLGKSSSPGMEAFAADFLDEEANDTYSLSFNGAAIGVDEMGAKGWQPVKDTKDFRADLLAAYTKYQVTHAVTVEKRKDDDDNRDLGLKSRLAEALKKDDGAV</sequence>
<gene>
    <name evidence="1" type="ORF">F506_13090</name>
</gene>
<proteinExistence type="predicted"/>
<dbReference type="Proteomes" id="UP000063429">
    <property type="component" value="Chromosome"/>
</dbReference>
<evidence type="ECO:0000313" key="1">
    <source>
        <dbReference type="EMBL" id="AKZ63479.1"/>
    </source>
</evidence>
<dbReference type="EMBL" id="CP011409">
    <property type="protein sequence ID" value="AKZ63479.1"/>
    <property type="molecule type" value="Genomic_DNA"/>
</dbReference>
<reference evidence="2" key="1">
    <citation type="journal article" date="2015" name="Genome Announc.">
        <title>Complete Genome Sequence of Herbaspirillum hiltneri N3 (DSM 17495), Isolated from Surface-Sterilized Wheat Roots.</title>
        <authorList>
            <person name="Guizelini D."/>
            <person name="Saizaki P.M."/>
            <person name="Coimbra N.A."/>
            <person name="Weiss V.A."/>
            <person name="Faoro H."/>
            <person name="Sfeir M.Z."/>
            <person name="Baura V.A."/>
            <person name="Monteiro R.A."/>
            <person name="Chubatsu L.S."/>
            <person name="Souza E.M."/>
            <person name="Cruz L.M."/>
            <person name="Pedrosa F.O."/>
            <person name="Raittz R.T."/>
            <person name="Marchaukoski J.N."/>
            <person name="Steffens M.B."/>
        </authorList>
    </citation>
    <scope>NUCLEOTIDE SEQUENCE [LARGE SCALE GENOMIC DNA]</scope>
    <source>
        <strain evidence="2">N3</strain>
    </source>
</reference>
<evidence type="ECO:0000313" key="2">
    <source>
        <dbReference type="Proteomes" id="UP000063429"/>
    </source>
</evidence>